<reference evidence="1" key="1">
    <citation type="submission" date="2019-04" db="EMBL/GenBank/DDBJ databases">
        <title>Diversity and Distribution of a Novel Hyperthermophilic Aquificales Virus Family.</title>
        <authorList>
            <person name="Mead D.A."/>
            <person name="Chevrette M.G."/>
            <person name="Lodes M."/>
            <person name="Hedlund B."/>
            <person name="Schoenfeld T.W."/>
            <person name="Monsma S.A."/>
        </authorList>
    </citation>
    <scope>NUCLEOTIDE SEQUENCE</scope>
</reference>
<sequence length="361" mass="41383">MAIFWQPTIKPFTEMGFTDDEFFSYTTEVGTYKLSRASISKEIMKRAMPELTFRKFVSKWTDFRAGTDMYFEMWKKTTAPYSQYWQTVGEFDPLPTVFPAYKRYSVKVEERGAQIPWTERAQIFSAIDIESEIRKHLEEVVVGSIERDLIKNAFMYLDVLGLYTTSGLEVHIGVSINSTKTFAEESGFPITINQYTIPAGTSFAPLTLSAIREFVMVLARNNCPSYDGRGFGRYVIIMNAQAKNRIYADPEFQTIFSRLQDARVFKEGYIGSYYGQELVEDNGRWIEFVFSEVNPSLIDKSICIFIGRDAIREAIVKPEEFISQKGDFNRFRAIGVNTYRGEQPTWFAIEGQAVGGILIAD</sequence>
<dbReference type="EMBL" id="MK783188">
    <property type="protein sequence ID" value="QGA72461.1"/>
    <property type="molecule type" value="Genomic_DNA"/>
</dbReference>
<proteinExistence type="predicted"/>
<accession>A0A5Q0TWY0</accession>
<protein>
    <submittedName>
        <fullName evidence="1">Phage capsid</fullName>
    </submittedName>
</protein>
<name>A0A5Q0TWY0_9VIRU</name>
<organism evidence="1">
    <name type="scientific">uncultured virus</name>
    <dbReference type="NCBI Taxonomy" id="340016"/>
    <lineage>
        <taxon>Viruses</taxon>
        <taxon>environmental samples</taxon>
    </lineage>
</organism>
<evidence type="ECO:0000313" key="1">
    <source>
        <dbReference type="EMBL" id="QGA72461.1"/>
    </source>
</evidence>